<feature type="transmembrane region" description="Helical" evidence="6">
    <location>
        <begin position="85"/>
        <end position="107"/>
    </location>
</feature>
<dbReference type="Proteomes" id="UP001152798">
    <property type="component" value="Chromosome 5"/>
</dbReference>
<evidence type="ECO:0000256" key="5">
    <source>
        <dbReference type="ARBA" id="ARBA00023136"/>
    </source>
</evidence>
<gene>
    <name evidence="7" type="ORF">NEZAVI_LOCUS11669</name>
</gene>
<dbReference type="CDD" id="cd03156">
    <property type="entry name" value="uroplakin_I_like_LEL"/>
    <property type="match status" value="1"/>
</dbReference>
<dbReference type="GO" id="GO:0005886">
    <property type="term" value="C:plasma membrane"/>
    <property type="evidence" value="ECO:0007669"/>
    <property type="project" value="TreeGrafter"/>
</dbReference>
<keyword evidence="8" id="KW-1185">Reference proteome</keyword>
<dbReference type="PANTHER" id="PTHR19282:SF551">
    <property type="entry name" value="RE08073P-RELATED"/>
    <property type="match status" value="1"/>
</dbReference>
<name>A0A9P0MS51_NEZVI</name>
<evidence type="ECO:0000313" key="8">
    <source>
        <dbReference type="Proteomes" id="UP001152798"/>
    </source>
</evidence>
<accession>A0A9P0MS51</accession>
<dbReference type="AlphaFoldDB" id="A0A9P0MS51"/>
<dbReference type="InterPro" id="IPR000301">
    <property type="entry name" value="Tetraspanin_animals"/>
</dbReference>
<dbReference type="PANTHER" id="PTHR19282">
    <property type="entry name" value="TETRASPANIN"/>
    <property type="match status" value="1"/>
</dbReference>
<keyword evidence="5 6" id="KW-0472">Membrane</keyword>
<dbReference type="InterPro" id="IPR008952">
    <property type="entry name" value="Tetraspanin_EC2_sf"/>
</dbReference>
<sequence>MGFGGCYSFMKYTVFIINLLFWISGLALIVLAVWLFTDPVFYISMPQSQFSYDVSAYLLITLGILLFIAGSFGCCGIVSESPLLLVLYFCVLLLVLVAEVSAGVWSYSYQDELKDLIKRSVKDTVINDYGKIESRTQAFDSVQTELHCCGADGPSDWISTEFQELRMYLTLAEPEYKIPPSCCATDDSADPKCISAIKPKPAAKISDVIYQDGCTDKILPHLSNFAFWLILLNVILIISQLIALTFSIFLRYSIKKGYKA</sequence>
<evidence type="ECO:0000256" key="3">
    <source>
        <dbReference type="ARBA" id="ARBA00022692"/>
    </source>
</evidence>
<comment type="subcellular location">
    <subcellularLocation>
        <location evidence="1 6">Membrane</location>
        <topology evidence="1 6">Multi-pass membrane protein</topology>
    </subcellularLocation>
</comment>
<dbReference type="OrthoDB" id="10016273at2759"/>
<evidence type="ECO:0000256" key="4">
    <source>
        <dbReference type="ARBA" id="ARBA00022989"/>
    </source>
</evidence>
<evidence type="ECO:0000256" key="1">
    <source>
        <dbReference type="ARBA" id="ARBA00004141"/>
    </source>
</evidence>
<proteinExistence type="inferred from homology"/>
<protein>
    <recommendedName>
        <fullName evidence="6">Tetraspanin</fullName>
    </recommendedName>
</protein>
<organism evidence="7 8">
    <name type="scientific">Nezara viridula</name>
    <name type="common">Southern green stink bug</name>
    <name type="synonym">Cimex viridulus</name>
    <dbReference type="NCBI Taxonomy" id="85310"/>
    <lineage>
        <taxon>Eukaryota</taxon>
        <taxon>Metazoa</taxon>
        <taxon>Ecdysozoa</taxon>
        <taxon>Arthropoda</taxon>
        <taxon>Hexapoda</taxon>
        <taxon>Insecta</taxon>
        <taxon>Pterygota</taxon>
        <taxon>Neoptera</taxon>
        <taxon>Paraneoptera</taxon>
        <taxon>Hemiptera</taxon>
        <taxon>Heteroptera</taxon>
        <taxon>Panheteroptera</taxon>
        <taxon>Pentatomomorpha</taxon>
        <taxon>Pentatomoidea</taxon>
        <taxon>Pentatomidae</taxon>
        <taxon>Pentatominae</taxon>
        <taxon>Nezara</taxon>
    </lineage>
</organism>
<dbReference type="Gene3D" id="1.10.1450.10">
    <property type="entry name" value="Tetraspanin"/>
    <property type="match status" value="1"/>
</dbReference>
<dbReference type="EMBL" id="OV725081">
    <property type="protein sequence ID" value="CAH1402984.1"/>
    <property type="molecule type" value="Genomic_DNA"/>
</dbReference>
<dbReference type="PRINTS" id="PR00259">
    <property type="entry name" value="TMFOUR"/>
</dbReference>
<evidence type="ECO:0000313" key="7">
    <source>
        <dbReference type="EMBL" id="CAH1402984.1"/>
    </source>
</evidence>
<keyword evidence="4 6" id="KW-1133">Transmembrane helix</keyword>
<evidence type="ECO:0000256" key="6">
    <source>
        <dbReference type="RuleBase" id="RU361218"/>
    </source>
</evidence>
<feature type="transmembrane region" description="Helical" evidence="6">
    <location>
        <begin position="56"/>
        <end position="78"/>
    </location>
</feature>
<feature type="transmembrane region" description="Helical" evidence="6">
    <location>
        <begin position="225"/>
        <end position="250"/>
    </location>
</feature>
<dbReference type="InterPro" id="IPR018499">
    <property type="entry name" value="Tetraspanin/Peripherin"/>
</dbReference>
<keyword evidence="3 6" id="KW-0812">Transmembrane</keyword>
<reference evidence="7" key="1">
    <citation type="submission" date="2022-01" db="EMBL/GenBank/DDBJ databases">
        <authorList>
            <person name="King R."/>
        </authorList>
    </citation>
    <scope>NUCLEOTIDE SEQUENCE</scope>
</reference>
<dbReference type="Pfam" id="PF00335">
    <property type="entry name" value="Tetraspanin"/>
    <property type="match status" value="1"/>
</dbReference>
<comment type="similarity">
    <text evidence="2 6">Belongs to the tetraspanin (TM4SF) family.</text>
</comment>
<dbReference type="PIRSF" id="PIRSF002419">
    <property type="entry name" value="Tetraspanin"/>
    <property type="match status" value="1"/>
</dbReference>
<feature type="transmembrane region" description="Helical" evidence="6">
    <location>
        <begin position="12"/>
        <end position="36"/>
    </location>
</feature>
<dbReference type="SUPFAM" id="SSF48652">
    <property type="entry name" value="Tetraspanin"/>
    <property type="match status" value="1"/>
</dbReference>
<evidence type="ECO:0000256" key="2">
    <source>
        <dbReference type="ARBA" id="ARBA00006840"/>
    </source>
</evidence>